<dbReference type="RefSeq" id="WP_062978572.1">
    <property type="nucleotide sequence ID" value="NZ_JAAXOT010000024.1"/>
</dbReference>
<accession>A0A846YU76</accession>
<comment type="caution">
    <text evidence="2">The sequence shown here is derived from an EMBL/GenBank/DDBJ whole genome shotgun (WGS) entry which is preliminary data.</text>
</comment>
<reference evidence="2 3" key="1">
    <citation type="submission" date="2020-04" db="EMBL/GenBank/DDBJ databases">
        <title>MicrobeNet Type strains.</title>
        <authorList>
            <person name="Nicholson A.C."/>
        </authorList>
    </citation>
    <scope>NUCLEOTIDE SEQUENCE [LARGE SCALE GENOMIC DNA]</scope>
    <source>
        <strain evidence="2 3">JCM 3332</strain>
    </source>
</reference>
<sequence length="216" mass="23939">MGTKPTMRTSLCTRRWTAVNESTYGHERSALERIRAAMPDADPWRAWSNFSFATATGRLFEVDLLITAPSGLYLVELKSWRGRLTATESGCWVQTKDSNQQITHGRPLQLTLHKSTALERLLCAAGEYVAVRPVLCLSNDQLQIELPGRERRHTLTVDSLLERLSRPTHNACHRMTRSRVDGIERALASVGIAPPEQLLSAEWPGGEPAPGLSGIA</sequence>
<dbReference type="Pfam" id="PF08378">
    <property type="entry name" value="NERD"/>
    <property type="match status" value="1"/>
</dbReference>
<protein>
    <submittedName>
        <fullName evidence="2">NERD domain-containing protein</fullName>
    </submittedName>
</protein>
<organism evidence="2 3">
    <name type="scientific">Nocardia flavorosea</name>
    <dbReference type="NCBI Taxonomy" id="53429"/>
    <lineage>
        <taxon>Bacteria</taxon>
        <taxon>Bacillati</taxon>
        <taxon>Actinomycetota</taxon>
        <taxon>Actinomycetes</taxon>
        <taxon>Mycobacteriales</taxon>
        <taxon>Nocardiaceae</taxon>
        <taxon>Nocardia</taxon>
    </lineage>
</organism>
<evidence type="ECO:0000313" key="2">
    <source>
        <dbReference type="EMBL" id="NKY60539.1"/>
    </source>
</evidence>
<gene>
    <name evidence="2" type="ORF">HGA15_31240</name>
</gene>
<dbReference type="PROSITE" id="PS50965">
    <property type="entry name" value="NERD"/>
    <property type="match status" value="1"/>
</dbReference>
<dbReference type="InterPro" id="IPR011528">
    <property type="entry name" value="NERD"/>
</dbReference>
<proteinExistence type="predicted"/>
<keyword evidence="3" id="KW-1185">Reference proteome</keyword>
<dbReference type="AlphaFoldDB" id="A0A846YU76"/>
<dbReference type="EMBL" id="JAAXOT010000024">
    <property type="protein sequence ID" value="NKY60539.1"/>
    <property type="molecule type" value="Genomic_DNA"/>
</dbReference>
<evidence type="ECO:0000313" key="3">
    <source>
        <dbReference type="Proteomes" id="UP000570678"/>
    </source>
</evidence>
<feature type="domain" description="NERD" evidence="1">
    <location>
        <begin position="22"/>
        <end position="141"/>
    </location>
</feature>
<name>A0A846YU76_9NOCA</name>
<evidence type="ECO:0000259" key="1">
    <source>
        <dbReference type="PROSITE" id="PS50965"/>
    </source>
</evidence>
<dbReference type="Proteomes" id="UP000570678">
    <property type="component" value="Unassembled WGS sequence"/>
</dbReference>